<evidence type="ECO:0000256" key="3">
    <source>
        <dbReference type="ARBA" id="ARBA00023274"/>
    </source>
</evidence>
<dbReference type="InterPro" id="IPR043141">
    <property type="entry name" value="Ribosomal_uL10-like_sf"/>
</dbReference>
<dbReference type="GO" id="GO:0006412">
    <property type="term" value="P:translation"/>
    <property type="evidence" value="ECO:0007669"/>
    <property type="project" value="UniProtKB-UniRule"/>
</dbReference>
<comment type="caution">
    <text evidence="6">The sequence shown here is derived from an EMBL/GenBank/DDBJ whole genome shotgun (WGS) entry which is preliminary data.</text>
</comment>
<organism evidence="6 7">
    <name type="scientific">Candidatus Phytoplasma pini</name>
    <dbReference type="NCBI Taxonomy" id="267362"/>
    <lineage>
        <taxon>Bacteria</taxon>
        <taxon>Bacillati</taxon>
        <taxon>Mycoplasmatota</taxon>
        <taxon>Mollicutes</taxon>
        <taxon>Acholeplasmatales</taxon>
        <taxon>Acholeplasmataceae</taxon>
        <taxon>Candidatus Phytoplasma</taxon>
    </lineage>
</organism>
<dbReference type="InterPro" id="IPR022973">
    <property type="entry name" value="Ribosomal_uL10_bac"/>
</dbReference>
<dbReference type="GO" id="GO:1990904">
    <property type="term" value="C:ribonucleoprotein complex"/>
    <property type="evidence" value="ECO:0007669"/>
    <property type="project" value="UniProtKB-KW"/>
</dbReference>
<gene>
    <name evidence="5 6" type="primary">rplJ</name>
    <name evidence="6" type="ORF">MDPP_00177</name>
</gene>
<keyword evidence="5" id="KW-0699">rRNA-binding</keyword>
<dbReference type="GO" id="GO:0005840">
    <property type="term" value="C:ribosome"/>
    <property type="evidence" value="ECO:0007669"/>
    <property type="project" value="UniProtKB-KW"/>
</dbReference>
<comment type="subunit">
    <text evidence="5">Part of the ribosomal stalk of the 50S ribosomal subunit. The N-terminus interacts with L11 and the large rRNA to form the base of the stalk. The C-terminus forms an elongated spine to which L12 dimers bind in a sequential fashion forming a multimeric L10(L12)X complex.</text>
</comment>
<dbReference type="NCBIfam" id="NF000955">
    <property type="entry name" value="PRK00099.1-1"/>
    <property type="match status" value="1"/>
</dbReference>
<reference evidence="6 7" key="1">
    <citation type="submission" date="2019-06" db="EMBL/GenBank/DDBJ databases">
        <title>Draft Genome Sequence of Candidatus Phytoplasma pini-Related Strain MDPP: A Resource for Comparative Genomics of Gymnosperm-infecting Phytoplasmas.</title>
        <authorList>
            <person name="Cai W."/>
            <person name="Costanzo S."/>
            <person name="Shao J."/>
            <person name="Zhao Y."/>
            <person name="Davis R."/>
        </authorList>
    </citation>
    <scope>NUCLEOTIDE SEQUENCE [LARGE SCALE GENOMIC DNA]</scope>
    <source>
        <strain evidence="6 7">MDPP</strain>
    </source>
</reference>
<keyword evidence="5" id="KW-0694">RNA-binding</keyword>
<accession>A0A559KJL1</accession>
<evidence type="ECO:0000256" key="1">
    <source>
        <dbReference type="ARBA" id="ARBA00008889"/>
    </source>
</evidence>
<dbReference type="Gene3D" id="3.30.70.1730">
    <property type="match status" value="1"/>
</dbReference>
<proteinExistence type="inferred from homology"/>
<dbReference type="InterPro" id="IPR047865">
    <property type="entry name" value="Ribosomal_uL10_bac_type"/>
</dbReference>
<dbReference type="RefSeq" id="WP_144658327.1">
    <property type="nucleotide sequence ID" value="NZ_VIAE01000003.1"/>
</dbReference>
<name>A0A559KJL1_9MOLU</name>
<dbReference type="Pfam" id="PF00466">
    <property type="entry name" value="Ribosomal_L10"/>
    <property type="match status" value="1"/>
</dbReference>
<comment type="function">
    <text evidence="5">Forms part of the ribosomal stalk, playing a central role in the interaction of the ribosome with GTP-bound translation factors.</text>
</comment>
<evidence type="ECO:0000313" key="7">
    <source>
        <dbReference type="Proteomes" id="UP000320078"/>
    </source>
</evidence>
<sequence>MSKNIIAKKQDNVDLLTENIQNSKLMILFEYQGMKVSHLTELRLKLRELDSFIKIYPNNIIKRSFKTITYYDSFKEFLKYPKALTFSTKETFQVIKILGDFAKKNKNFKIVSGVVENKFYYGNIIHDLASLPSKEALLSMLASSMLFVPLTQLAIGLDLLLEKKSNS</sequence>
<protein>
    <recommendedName>
        <fullName evidence="4 5">Large ribosomal subunit protein uL10</fullName>
    </recommendedName>
</protein>
<evidence type="ECO:0000256" key="4">
    <source>
        <dbReference type="ARBA" id="ARBA00035202"/>
    </source>
</evidence>
<dbReference type="EMBL" id="VIAE01000003">
    <property type="protein sequence ID" value="TVY12297.1"/>
    <property type="molecule type" value="Genomic_DNA"/>
</dbReference>
<evidence type="ECO:0000256" key="5">
    <source>
        <dbReference type="HAMAP-Rule" id="MF_00362"/>
    </source>
</evidence>
<keyword evidence="7" id="KW-1185">Reference proteome</keyword>
<dbReference type="HAMAP" id="MF_00362">
    <property type="entry name" value="Ribosomal_uL10"/>
    <property type="match status" value="1"/>
</dbReference>
<dbReference type="PANTHER" id="PTHR11560">
    <property type="entry name" value="39S RIBOSOMAL PROTEIN L10, MITOCHONDRIAL"/>
    <property type="match status" value="1"/>
</dbReference>
<evidence type="ECO:0000256" key="2">
    <source>
        <dbReference type="ARBA" id="ARBA00022980"/>
    </source>
</evidence>
<comment type="similarity">
    <text evidence="1 5">Belongs to the universal ribosomal protein uL10 family.</text>
</comment>
<dbReference type="SUPFAM" id="SSF160369">
    <property type="entry name" value="Ribosomal protein L10-like"/>
    <property type="match status" value="1"/>
</dbReference>
<keyword evidence="2 5" id="KW-0689">Ribosomal protein</keyword>
<dbReference type="Proteomes" id="UP000320078">
    <property type="component" value="Unassembled WGS sequence"/>
</dbReference>
<dbReference type="OrthoDB" id="9808307at2"/>
<dbReference type="AlphaFoldDB" id="A0A559KJL1"/>
<dbReference type="GO" id="GO:0070180">
    <property type="term" value="F:large ribosomal subunit rRNA binding"/>
    <property type="evidence" value="ECO:0007669"/>
    <property type="project" value="UniProtKB-UniRule"/>
</dbReference>
<dbReference type="CDD" id="cd05797">
    <property type="entry name" value="Ribosomal_L10"/>
    <property type="match status" value="1"/>
</dbReference>
<dbReference type="InterPro" id="IPR001790">
    <property type="entry name" value="Ribosomal_uL10"/>
</dbReference>
<keyword evidence="3 5" id="KW-0687">Ribonucleoprotein</keyword>
<evidence type="ECO:0000313" key="6">
    <source>
        <dbReference type="EMBL" id="TVY12297.1"/>
    </source>
</evidence>